<protein>
    <submittedName>
        <fullName evidence="2">Uncharacterized protein</fullName>
    </submittedName>
</protein>
<comment type="caution">
    <text evidence="2">The sequence shown here is derived from an EMBL/GenBank/DDBJ whole genome shotgun (WGS) entry which is preliminary data.</text>
</comment>
<evidence type="ECO:0000256" key="1">
    <source>
        <dbReference type="SAM" id="Coils"/>
    </source>
</evidence>
<dbReference type="RefSeq" id="WP_301191460.1">
    <property type="nucleotide sequence ID" value="NZ_JAPDPJ010000039.1"/>
</dbReference>
<dbReference type="AlphaFoldDB" id="A0AAE3M6J4"/>
<keyword evidence="1" id="KW-0175">Coiled coil</keyword>
<reference evidence="2" key="1">
    <citation type="submission" date="2022-10" db="EMBL/GenBank/DDBJ databases">
        <authorList>
            <person name="Yu W.X."/>
        </authorList>
    </citation>
    <scope>NUCLEOTIDE SEQUENCE</scope>
    <source>
        <strain evidence="2">AAT</strain>
    </source>
</reference>
<evidence type="ECO:0000313" key="2">
    <source>
        <dbReference type="EMBL" id="MCW3787896.1"/>
    </source>
</evidence>
<organism evidence="2 3">
    <name type="scientific">Plebeiibacterium sediminum</name>
    <dbReference type="NCBI Taxonomy" id="2992112"/>
    <lineage>
        <taxon>Bacteria</taxon>
        <taxon>Pseudomonadati</taxon>
        <taxon>Bacteroidota</taxon>
        <taxon>Bacteroidia</taxon>
        <taxon>Marinilabiliales</taxon>
        <taxon>Marinilabiliaceae</taxon>
        <taxon>Plebeiibacterium</taxon>
    </lineage>
</organism>
<dbReference type="Proteomes" id="UP001209229">
    <property type="component" value="Unassembled WGS sequence"/>
</dbReference>
<evidence type="ECO:0000313" key="3">
    <source>
        <dbReference type="Proteomes" id="UP001209229"/>
    </source>
</evidence>
<proteinExistence type="predicted"/>
<gene>
    <name evidence="2" type="ORF">OM075_15580</name>
</gene>
<name>A0AAE3M6J4_9BACT</name>
<dbReference type="EMBL" id="JAPDPJ010000039">
    <property type="protein sequence ID" value="MCW3787896.1"/>
    <property type="molecule type" value="Genomic_DNA"/>
</dbReference>
<feature type="coiled-coil region" evidence="1">
    <location>
        <begin position="416"/>
        <end position="450"/>
    </location>
</feature>
<sequence length="460" mass="50171">MMKKIGLIGFFFIGFVNVWGQTNKIETTGNVGIGTTTPEATLHIKSNITSENSNDRIDANLVIEANGTTREISEGASLGFVIPANTNGTNPWQQGRIIVTPDNTANMNASGQMFLQTRYLNNKTWDWRNNLVLKSNGNVGIGTTAPEAKLDLLGSGEYLSILKLGNETWKCNQQTAIEFWNGIYKGVPTSKIISQMNNCGDGGENLIFQTQSPSSLNPNKTKPTTKLTIKSDGRIGIGTTNSGSWNAKLVINNTRDYTKILQLGAEGPTTWFIGIGDNSGNYFHIGENDNKRIVINKITGNVGIGIGSSSPSAKLQVAGDILADEIRVEDIAATNLNLEGSIAANQITVKANGNTADYVFSDTYNLKDLTEVESYIKTHKHLPDIPSAEEMEASGVNLAEMNKLLLEKIEELMLYAISQKKESKAMEERLEDQNAKLKEVEILKDKLANIEALLQITLNP</sequence>
<keyword evidence="3" id="KW-1185">Reference proteome</keyword>
<accession>A0AAE3M6J4</accession>